<dbReference type="GO" id="GO:0051539">
    <property type="term" value="F:4 iron, 4 sulfur cluster binding"/>
    <property type="evidence" value="ECO:0007669"/>
    <property type="project" value="UniProtKB-KW"/>
</dbReference>
<dbReference type="EMBL" id="CP011232">
    <property type="protein sequence ID" value="AKI98129.1"/>
    <property type="molecule type" value="Genomic_DNA"/>
</dbReference>
<sequence>MKKVSIFTLGCKLNQYESQGMAERLNDQFLVAFNNEEADVYIINSCTVTAEAERKLRQLYRRLKKKSPGSLFVVVGCYSETSPNELKQLGFDLVMGVKQKRNIKEALLNLLGSNGSVHYHKAEYFRVSSSPEGRTRAYIGIEDGCLNRCTYCRIRLARGIRIESKPPELVVDEFTRLINAGFKEIVLTGINIGYYGYDRRTSLTELLSTLISIDGEWRIRLSSLDPRLINDELVELITSNPDRVAQHLHLSLQSGSDRVLSLMRRGYTRAKYISVVDAFRRVNPRFAFTTDVIVGFPGETEEDFKDTLEFVREVGFLKVHIFRFSPRPGTEAADMEGQLPGNVKKNRATILKKVAEESSKRYLMKHIGLESKVLIERKESGYSLGYDEYFIHHKISGIFPQDFVTVRTHEILESEAFSSAELHCKSVAI</sequence>
<dbReference type="InterPro" id="IPR023404">
    <property type="entry name" value="rSAM_horseshoe"/>
</dbReference>
<dbReference type="Pfam" id="PF00919">
    <property type="entry name" value="UPF0004"/>
    <property type="match status" value="1"/>
</dbReference>
<dbReference type="NCBIfam" id="TIGR01579">
    <property type="entry name" value="MiaB-like-C"/>
    <property type="match status" value="1"/>
</dbReference>
<dbReference type="AlphaFoldDB" id="A0A0G2ZF20"/>
<comment type="cofactor">
    <cofactor evidence="1">
        <name>[4Fe-4S] cluster</name>
        <dbReference type="ChEBI" id="CHEBI:49883"/>
    </cofactor>
</comment>
<dbReference type="RefSeq" id="WP_047755264.1">
    <property type="nucleotide sequence ID" value="NZ_CAJUHA010000010.1"/>
</dbReference>
<evidence type="ECO:0000259" key="9">
    <source>
        <dbReference type="PROSITE" id="PS51918"/>
    </source>
</evidence>
<evidence type="ECO:0000256" key="6">
    <source>
        <dbReference type="ARBA" id="ARBA00023004"/>
    </source>
</evidence>
<dbReference type="Pfam" id="PF04055">
    <property type="entry name" value="Radical_SAM"/>
    <property type="match status" value="1"/>
</dbReference>
<keyword evidence="3" id="KW-0808">Transferase</keyword>
<evidence type="ECO:0000256" key="3">
    <source>
        <dbReference type="ARBA" id="ARBA00022679"/>
    </source>
</evidence>
<dbReference type="SFLD" id="SFLDG01082">
    <property type="entry name" value="B12-binding_domain_containing"/>
    <property type="match status" value="1"/>
</dbReference>
<name>A0A0G2ZF20_9BACT</name>
<evidence type="ECO:0000256" key="1">
    <source>
        <dbReference type="ARBA" id="ARBA00001966"/>
    </source>
</evidence>
<keyword evidence="6" id="KW-0408">Iron</keyword>
<evidence type="ECO:0000256" key="5">
    <source>
        <dbReference type="ARBA" id="ARBA00022723"/>
    </source>
</evidence>
<evidence type="ECO:0000256" key="7">
    <source>
        <dbReference type="ARBA" id="ARBA00023014"/>
    </source>
</evidence>
<dbReference type="CDD" id="cd01335">
    <property type="entry name" value="Radical_SAM"/>
    <property type="match status" value="1"/>
</dbReference>
<keyword evidence="11" id="KW-1185">Reference proteome</keyword>
<dbReference type="PROSITE" id="PS01278">
    <property type="entry name" value="MTTASE_RADICAL"/>
    <property type="match status" value="1"/>
</dbReference>
<keyword evidence="5" id="KW-0479">Metal-binding</keyword>
<dbReference type="InterPro" id="IPR007197">
    <property type="entry name" value="rSAM"/>
</dbReference>
<keyword evidence="2" id="KW-0004">4Fe-4S</keyword>
<dbReference type="FunFam" id="3.80.30.20:FF:000001">
    <property type="entry name" value="tRNA-2-methylthio-N(6)-dimethylallyladenosine synthase 2"/>
    <property type="match status" value="1"/>
</dbReference>
<dbReference type="InterPro" id="IPR013848">
    <property type="entry name" value="Methylthiotransferase_N"/>
</dbReference>
<keyword evidence="4" id="KW-0949">S-adenosyl-L-methionine</keyword>
<dbReference type="STRING" id="1330330.IX53_10150"/>
<dbReference type="GO" id="GO:0035598">
    <property type="term" value="F:tRNA (N(6)-L-threonylcarbamoyladenosine(37)-C(2))-methylthiotransferase activity"/>
    <property type="evidence" value="ECO:0007669"/>
    <property type="project" value="TreeGrafter"/>
</dbReference>
<dbReference type="InterPro" id="IPR020612">
    <property type="entry name" value="Methylthiotransferase_CS"/>
</dbReference>
<evidence type="ECO:0000256" key="2">
    <source>
        <dbReference type="ARBA" id="ARBA00022485"/>
    </source>
</evidence>
<dbReference type="KEGG" id="kpf:IX53_10150"/>
<gene>
    <name evidence="10" type="ORF">IX53_10150</name>
</gene>
<dbReference type="Proteomes" id="UP000035159">
    <property type="component" value="Chromosome"/>
</dbReference>
<dbReference type="SMART" id="SM00729">
    <property type="entry name" value="Elp3"/>
    <property type="match status" value="1"/>
</dbReference>
<dbReference type="PROSITE" id="PS51918">
    <property type="entry name" value="RADICAL_SAM"/>
    <property type="match status" value="1"/>
</dbReference>
<dbReference type="Gene3D" id="3.80.30.20">
    <property type="entry name" value="tm_1862 like domain"/>
    <property type="match status" value="1"/>
</dbReference>
<dbReference type="OrthoDB" id="9805215at2"/>
<protein>
    <submittedName>
        <fullName evidence="10">2-methylthioadenine synthetase</fullName>
    </submittedName>
</protein>
<dbReference type="PANTHER" id="PTHR11918:SF45">
    <property type="entry name" value="THREONYLCARBAMOYLADENOSINE TRNA METHYLTHIOTRANSFERASE"/>
    <property type="match status" value="1"/>
</dbReference>
<dbReference type="SUPFAM" id="SSF102114">
    <property type="entry name" value="Radical SAM enzymes"/>
    <property type="match status" value="1"/>
</dbReference>
<evidence type="ECO:0000259" key="8">
    <source>
        <dbReference type="PROSITE" id="PS51449"/>
    </source>
</evidence>
<dbReference type="Gene3D" id="3.40.50.12160">
    <property type="entry name" value="Methylthiotransferase, N-terminal domain"/>
    <property type="match status" value="1"/>
</dbReference>
<feature type="domain" description="MTTase N-terminal" evidence="8">
    <location>
        <begin position="2"/>
        <end position="112"/>
    </location>
</feature>
<dbReference type="InterPro" id="IPR006467">
    <property type="entry name" value="MiaB-like_bact"/>
</dbReference>
<dbReference type="SFLD" id="SFLDS00029">
    <property type="entry name" value="Radical_SAM"/>
    <property type="match status" value="1"/>
</dbReference>
<dbReference type="InterPro" id="IPR058240">
    <property type="entry name" value="rSAM_sf"/>
</dbReference>
<dbReference type="PATRIC" id="fig|1330330.3.peg.2063"/>
<feature type="domain" description="Radical SAM core" evidence="9">
    <location>
        <begin position="131"/>
        <end position="361"/>
    </location>
</feature>
<accession>A0A0G2ZF20</accession>
<dbReference type="InterPro" id="IPR006638">
    <property type="entry name" value="Elp3/MiaA/NifB-like_rSAM"/>
</dbReference>
<dbReference type="NCBIfam" id="TIGR00089">
    <property type="entry name" value="MiaB/RimO family radical SAM methylthiotransferase"/>
    <property type="match status" value="1"/>
</dbReference>
<dbReference type="PANTHER" id="PTHR11918">
    <property type="entry name" value="RADICAL SAM PROTEINS"/>
    <property type="match status" value="1"/>
</dbReference>
<dbReference type="PROSITE" id="PS51449">
    <property type="entry name" value="MTTASE_N"/>
    <property type="match status" value="1"/>
</dbReference>
<evidence type="ECO:0000313" key="11">
    <source>
        <dbReference type="Proteomes" id="UP000035159"/>
    </source>
</evidence>
<organism evidence="10 11">
    <name type="scientific">Kosmotoga pacifica</name>
    <dbReference type="NCBI Taxonomy" id="1330330"/>
    <lineage>
        <taxon>Bacteria</taxon>
        <taxon>Thermotogati</taxon>
        <taxon>Thermotogota</taxon>
        <taxon>Thermotogae</taxon>
        <taxon>Kosmotogales</taxon>
        <taxon>Kosmotogaceae</taxon>
        <taxon>Kosmotoga</taxon>
    </lineage>
</organism>
<dbReference type="SFLD" id="SFLDG01061">
    <property type="entry name" value="methylthiotransferase"/>
    <property type="match status" value="1"/>
</dbReference>
<evidence type="ECO:0000256" key="4">
    <source>
        <dbReference type="ARBA" id="ARBA00022691"/>
    </source>
</evidence>
<proteinExistence type="predicted"/>
<reference evidence="10 11" key="1">
    <citation type="submission" date="2015-04" db="EMBL/GenBank/DDBJ databases">
        <title>Complete Genome Sequence of Kosmotoga pacifica SLHLJ1.</title>
        <authorList>
            <person name="Jiang L.J."/>
            <person name="Shao Z.Z."/>
            <person name="Jebbar M."/>
        </authorList>
    </citation>
    <scope>NUCLEOTIDE SEQUENCE [LARGE SCALE GENOMIC DNA]</scope>
    <source>
        <strain evidence="10 11">SLHLJ1</strain>
    </source>
</reference>
<dbReference type="InterPro" id="IPR005839">
    <property type="entry name" value="Methylthiotransferase"/>
</dbReference>
<evidence type="ECO:0000313" key="10">
    <source>
        <dbReference type="EMBL" id="AKI98129.1"/>
    </source>
</evidence>
<dbReference type="GO" id="GO:0046872">
    <property type="term" value="F:metal ion binding"/>
    <property type="evidence" value="ECO:0007669"/>
    <property type="project" value="UniProtKB-KW"/>
</dbReference>
<keyword evidence="7" id="KW-0411">Iron-sulfur</keyword>
<dbReference type="InterPro" id="IPR038135">
    <property type="entry name" value="Methylthiotransferase_N_sf"/>
</dbReference>